<proteinExistence type="predicted"/>
<gene>
    <name evidence="1" type="ORF">OS125_08500</name>
    <name evidence="2" type="ORF">OS129_05300</name>
</gene>
<keyword evidence="4" id="KW-1185">Reference proteome</keyword>
<evidence type="ECO:0008006" key="5">
    <source>
        <dbReference type="Google" id="ProtNLM"/>
    </source>
</evidence>
<dbReference type="Proteomes" id="UP001081709">
    <property type="component" value="Unassembled WGS sequence"/>
</dbReference>
<protein>
    <recommendedName>
        <fullName evidence="5">Oxidoreductase</fullName>
    </recommendedName>
</protein>
<evidence type="ECO:0000313" key="3">
    <source>
        <dbReference type="Proteomes" id="UP001071478"/>
    </source>
</evidence>
<name>A0A9Q4C7C7_9CORY</name>
<dbReference type="Proteomes" id="UP001071478">
    <property type="component" value="Unassembled WGS sequence"/>
</dbReference>
<evidence type="ECO:0000313" key="2">
    <source>
        <dbReference type="EMBL" id="MCX7468296.1"/>
    </source>
</evidence>
<sequence>MTDRPDPLAPLRLLPGVAESVAHAGKALAAVHRKPVNLRRPEITGAESVLRGARSGALMDGADPALRGAGAGSRVLRRHLDVYSLLAPDTVQDTARVFLRAPLQVLARMDVLAGGTGRPERAVGELAVLASTVTSGADPDLLPGVVHGQLLATAPFGERTGVVARAASRLAAVAGGFDPRGLAVPEPWLNRHRTEYRDAGAAFRTGPEGVARFLVLHMRSYVAGAEEAEGIAALL</sequence>
<evidence type="ECO:0000313" key="1">
    <source>
        <dbReference type="EMBL" id="MCX7445279.1"/>
    </source>
</evidence>
<dbReference type="AlphaFoldDB" id="A0A9Q4C7C7"/>
<organism evidence="2 3">
    <name type="scientific">Corynebacterium pygosceleis</name>
    <dbReference type="NCBI Taxonomy" id="2800406"/>
    <lineage>
        <taxon>Bacteria</taxon>
        <taxon>Bacillati</taxon>
        <taxon>Actinomycetota</taxon>
        <taxon>Actinomycetes</taxon>
        <taxon>Mycobacteriales</taxon>
        <taxon>Corynebacteriaceae</taxon>
        <taxon>Corynebacterium</taxon>
    </lineage>
</organism>
<accession>A0A9Q4C7C7</accession>
<dbReference type="EMBL" id="JAPMKV010000004">
    <property type="protein sequence ID" value="MCX7445279.1"/>
    <property type="molecule type" value="Genomic_DNA"/>
</dbReference>
<dbReference type="EMBL" id="JAPMKU010000002">
    <property type="protein sequence ID" value="MCX7468296.1"/>
    <property type="molecule type" value="Genomic_DNA"/>
</dbReference>
<reference evidence="2" key="1">
    <citation type="submission" date="2022-11" db="EMBL/GenBank/DDBJ databases">
        <title>Corynebacterium sp. isolated from Penguins.</title>
        <authorList>
            <person name="Sedlar K."/>
            <person name="Svec P."/>
        </authorList>
    </citation>
    <scope>NUCLEOTIDE SEQUENCE</scope>
    <source>
        <strain evidence="1">P7003</strain>
        <strain evidence="2">P7374</strain>
    </source>
</reference>
<evidence type="ECO:0000313" key="4">
    <source>
        <dbReference type="Proteomes" id="UP001081709"/>
    </source>
</evidence>
<dbReference type="RefSeq" id="WP_248167696.1">
    <property type="nucleotide sequence ID" value="NZ_JALNJA010000002.1"/>
</dbReference>
<comment type="caution">
    <text evidence="2">The sequence shown here is derived from an EMBL/GenBank/DDBJ whole genome shotgun (WGS) entry which is preliminary data.</text>
</comment>